<reference evidence="2 3" key="1">
    <citation type="submission" date="2024-09" db="EMBL/GenBank/DDBJ databases">
        <authorList>
            <person name="Lee S.D."/>
        </authorList>
    </citation>
    <scope>NUCLEOTIDE SEQUENCE [LARGE SCALE GENOMIC DNA]</scope>
    <source>
        <strain evidence="2 3">N1-5</strain>
    </source>
</reference>
<dbReference type="Proteomes" id="UP001592528">
    <property type="component" value="Unassembled WGS sequence"/>
</dbReference>
<proteinExistence type="predicted"/>
<gene>
    <name evidence="2" type="ORF">ACEZDJ_27585</name>
</gene>
<sequence length="144" mass="14463">MTITQTVCWVRFTSAMDRCPAGAAWVGCVAVLAAVVLVVAAGAAVRVAVCEADGEGVADFVVALGDAEGEADGPGDALAPPPLPAVATAEDGSATWAVPTPFGGDGQKTTTSVATTAAVSASHHPRADRVRCFLRAMACLSPRR</sequence>
<name>A0ABV6UUC4_9ACTN</name>
<dbReference type="RefSeq" id="WP_269665021.1">
    <property type="nucleotide sequence ID" value="NZ_JBHEZZ010000018.1"/>
</dbReference>
<evidence type="ECO:0000313" key="2">
    <source>
        <dbReference type="EMBL" id="MFC1405049.1"/>
    </source>
</evidence>
<keyword evidence="1" id="KW-1133">Transmembrane helix</keyword>
<dbReference type="EMBL" id="JBHEZZ010000018">
    <property type="protein sequence ID" value="MFC1405049.1"/>
    <property type="molecule type" value="Genomic_DNA"/>
</dbReference>
<keyword evidence="3" id="KW-1185">Reference proteome</keyword>
<evidence type="ECO:0000313" key="3">
    <source>
        <dbReference type="Proteomes" id="UP001592528"/>
    </source>
</evidence>
<evidence type="ECO:0000256" key="1">
    <source>
        <dbReference type="SAM" id="Phobius"/>
    </source>
</evidence>
<comment type="caution">
    <text evidence="2">The sequence shown here is derived from an EMBL/GenBank/DDBJ whole genome shotgun (WGS) entry which is preliminary data.</text>
</comment>
<feature type="transmembrane region" description="Helical" evidence="1">
    <location>
        <begin position="21"/>
        <end position="45"/>
    </location>
</feature>
<keyword evidence="1" id="KW-0812">Transmembrane</keyword>
<accession>A0ABV6UUC4</accession>
<protein>
    <submittedName>
        <fullName evidence="2">Uncharacterized protein</fullName>
    </submittedName>
</protein>
<organism evidence="2 3">
    <name type="scientific">Streptacidiphilus cavernicola</name>
    <dbReference type="NCBI Taxonomy" id="3342716"/>
    <lineage>
        <taxon>Bacteria</taxon>
        <taxon>Bacillati</taxon>
        <taxon>Actinomycetota</taxon>
        <taxon>Actinomycetes</taxon>
        <taxon>Kitasatosporales</taxon>
        <taxon>Streptomycetaceae</taxon>
        <taxon>Streptacidiphilus</taxon>
    </lineage>
</organism>
<keyword evidence="1" id="KW-0472">Membrane</keyword>